<reference evidence="4" key="2">
    <citation type="submission" date="2010-04" db="EMBL/GenBank/DDBJ databases">
        <title>Genome sequence of Salinibacter ruber M8.</title>
        <authorList>
            <consortium name="Genoscope"/>
        </authorList>
    </citation>
    <scope>NUCLEOTIDE SEQUENCE [LARGE SCALE GENOMIC DNA]</scope>
    <source>
        <strain evidence="4">M8</strain>
    </source>
</reference>
<dbReference type="NCBIfam" id="TIGR04191">
    <property type="entry name" value="YphP_YqiW"/>
    <property type="match status" value="1"/>
</dbReference>
<dbReference type="InterPro" id="IPR009474">
    <property type="entry name" value="BrxB/BrxA"/>
</dbReference>
<dbReference type="PANTHER" id="PTHR40052">
    <property type="entry name" value="UPF0403 PROTEIN YQIW-RELATED"/>
    <property type="match status" value="1"/>
</dbReference>
<evidence type="ECO:0000313" key="3">
    <source>
        <dbReference type="EMBL" id="CBH23237.1"/>
    </source>
</evidence>
<name>D5H5D2_SALRM</name>
<evidence type="ECO:0000256" key="2">
    <source>
        <dbReference type="SAM" id="MobiDB-lite"/>
    </source>
</evidence>
<dbReference type="Proteomes" id="UP000000933">
    <property type="component" value="Chromosome"/>
</dbReference>
<evidence type="ECO:0000313" key="4">
    <source>
        <dbReference type="Proteomes" id="UP000000933"/>
    </source>
</evidence>
<dbReference type="Gene3D" id="3.40.30.10">
    <property type="entry name" value="Glutaredoxin"/>
    <property type="match status" value="1"/>
</dbReference>
<dbReference type="KEGG" id="srm:SRM_00316"/>
<dbReference type="AlphaFoldDB" id="D5H5D2"/>
<dbReference type="HOGENOM" id="CLU_1244607_0_0_10"/>
<feature type="compositionally biased region" description="Polar residues" evidence="2">
    <location>
        <begin position="204"/>
        <end position="222"/>
    </location>
</feature>
<organism evidence="3 4">
    <name type="scientific">Salinibacter ruber (strain M8)</name>
    <dbReference type="NCBI Taxonomy" id="761659"/>
    <lineage>
        <taxon>Bacteria</taxon>
        <taxon>Pseudomonadati</taxon>
        <taxon>Rhodothermota</taxon>
        <taxon>Rhodothermia</taxon>
        <taxon>Rhodothermales</taxon>
        <taxon>Salinibacteraceae</taxon>
        <taxon>Salinibacter</taxon>
    </lineage>
</organism>
<dbReference type="EMBL" id="FP565814">
    <property type="protein sequence ID" value="CBH23237.1"/>
    <property type="molecule type" value="Genomic_DNA"/>
</dbReference>
<dbReference type="PATRIC" id="fig|761659.10.peg.360"/>
<accession>D5H5D2</accession>
<reference evidence="3 4" key="1">
    <citation type="journal article" date="2010" name="ISME J.">
        <title>Fine-scale evolution: genomic, phenotypic and ecological differentiation in two coexisting Salinibacter ruber strains.</title>
        <authorList>
            <person name="Pena A."/>
            <person name="Teeling H."/>
            <person name="Huerta-Cepas J."/>
            <person name="Santos F."/>
            <person name="Yarza P."/>
            <person name="Brito-Echeverria J."/>
            <person name="Lucio M."/>
            <person name="Schmitt-Kopplin P."/>
            <person name="Meseguer I."/>
            <person name="Schenowitz C."/>
            <person name="Dossat C."/>
            <person name="Barbe V."/>
            <person name="Dopazo J."/>
            <person name="Rossello-Mora R."/>
            <person name="Schuler M."/>
            <person name="Glockner F.O."/>
            <person name="Amann R."/>
            <person name="Gabaldon T."/>
            <person name="Anton J."/>
        </authorList>
    </citation>
    <scope>NUCLEOTIDE SEQUENCE [LARGE SCALE GENOMIC DNA]</scope>
    <source>
        <strain evidence="3 4">M8</strain>
    </source>
</reference>
<feature type="region of interest" description="Disordered" evidence="2">
    <location>
        <begin position="191"/>
        <end position="222"/>
    </location>
</feature>
<proteinExistence type="inferred from homology"/>
<sequence>MGTGEHGSPSPRGCVAVPVARPIKTKNSEAPGRASTLILAIHSIIRTSGLMPYPKSMVEPMRKELTRLGIDELKSPDDVDAAFGAAEDETLLLIINSVCGCAAGGARPAVAQALETGPTPDHAVTVFAGQDVAATDYVRDTHLPGIPPSSPFMALFRNGQPVYVIERKHIEGREPAAISADLVEALQAYCTDEAPPSDAPSRPDLSSSPNAGGLPSTFQSIS</sequence>
<dbReference type="Pfam" id="PF06491">
    <property type="entry name" value="Disulph_isomer"/>
    <property type="match status" value="1"/>
</dbReference>
<dbReference type="PANTHER" id="PTHR40052:SF2">
    <property type="entry name" value="BACILLIREDOXIN BRXA"/>
    <property type="match status" value="1"/>
</dbReference>
<comment type="similarity">
    <text evidence="1">Belongs to the bacilliredoxin family.</text>
</comment>
<evidence type="ECO:0000256" key="1">
    <source>
        <dbReference type="ARBA" id="ARBA00038305"/>
    </source>
</evidence>
<protein>
    <submittedName>
        <fullName evidence="3">Uncharacterized protein</fullName>
    </submittedName>
</protein>
<gene>
    <name evidence="3" type="ordered locus">SRM_00316</name>
</gene>